<accession>A0A382XML4</accession>
<gene>
    <name evidence="4" type="ORF">METZ01_LOCUS424709</name>
</gene>
<dbReference type="InterPro" id="IPR026590">
    <property type="entry name" value="Ssirtuin_cat_dom"/>
</dbReference>
<name>A0A382XML4_9ZZZZ</name>
<dbReference type="AlphaFoldDB" id="A0A382XML4"/>
<dbReference type="InterPro" id="IPR026591">
    <property type="entry name" value="Sirtuin_cat_small_dom_sf"/>
</dbReference>
<dbReference type="Gene3D" id="3.30.1600.10">
    <property type="entry name" value="SIR2/SIRT2 'Small Domain"/>
    <property type="match status" value="1"/>
</dbReference>
<proteinExistence type="predicted"/>
<evidence type="ECO:0000256" key="2">
    <source>
        <dbReference type="ARBA" id="ARBA00023027"/>
    </source>
</evidence>
<dbReference type="GO" id="GO:0070403">
    <property type="term" value="F:NAD+ binding"/>
    <property type="evidence" value="ECO:0007669"/>
    <property type="project" value="InterPro"/>
</dbReference>
<dbReference type="EMBL" id="UINC01168699">
    <property type="protein sequence ID" value="SVD71855.1"/>
    <property type="molecule type" value="Genomic_DNA"/>
</dbReference>
<organism evidence="4">
    <name type="scientific">marine metagenome</name>
    <dbReference type="NCBI Taxonomy" id="408172"/>
    <lineage>
        <taxon>unclassified sequences</taxon>
        <taxon>metagenomes</taxon>
        <taxon>ecological metagenomes</taxon>
    </lineage>
</organism>
<dbReference type="GO" id="GO:0017136">
    <property type="term" value="F:histone deacetylase activity, NAD-dependent"/>
    <property type="evidence" value="ECO:0007669"/>
    <property type="project" value="TreeGrafter"/>
</dbReference>
<dbReference type="InterPro" id="IPR050134">
    <property type="entry name" value="NAD-dep_sirtuin_deacylases"/>
</dbReference>
<reference evidence="4" key="1">
    <citation type="submission" date="2018-05" db="EMBL/GenBank/DDBJ databases">
        <authorList>
            <person name="Lanie J.A."/>
            <person name="Ng W.-L."/>
            <person name="Kazmierczak K.M."/>
            <person name="Andrzejewski T.M."/>
            <person name="Davidsen T.M."/>
            <person name="Wayne K.J."/>
            <person name="Tettelin H."/>
            <person name="Glass J.I."/>
            <person name="Rusch D."/>
            <person name="Podicherti R."/>
            <person name="Tsui H.-C.T."/>
            <person name="Winkler M.E."/>
        </authorList>
    </citation>
    <scope>NUCLEOTIDE SEQUENCE</scope>
</reference>
<evidence type="ECO:0000313" key="4">
    <source>
        <dbReference type="EMBL" id="SVD71855.1"/>
    </source>
</evidence>
<dbReference type="PROSITE" id="PS50305">
    <property type="entry name" value="SIRTUIN"/>
    <property type="match status" value="1"/>
</dbReference>
<dbReference type="InterPro" id="IPR003000">
    <property type="entry name" value="Sirtuin"/>
</dbReference>
<evidence type="ECO:0000259" key="3">
    <source>
        <dbReference type="PROSITE" id="PS50305"/>
    </source>
</evidence>
<dbReference type="InterPro" id="IPR029035">
    <property type="entry name" value="DHS-like_NAD/FAD-binding_dom"/>
</dbReference>
<dbReference type="SUPFAM" id="SSF52467">
    <property type="entry name" value="DHS-like NAD/FAD-binding domain"/>
    <property type="match status" value="1"/>
</dbReference>
<sequence>MAKLPKDFTLSGLKKGHSSVTVITGSGFDVEAGIPTFREKGFYEDKEAAYLASVDAFNSDPIRQWRWYLKRFVSYHSTPPAASHIALAELEAELGENFIGIVTQNISGLHLKAGSHKVYEIHGCIREMRNLITGELRPLPELWLKSTPTDEELSCWRPHVCFIGENYDEYPLTESVEACQSCEVVLIIGTGGVIHTPVWLAERAQFSGAVVVNINPNPGKVDKVSELTFRGTASEYFQEASV</sequence>
<dbReference type="PANTHER" id="PTHR11085">
    <property type="entry name" value="NAD-DEPENDENT PROTEIN DEACYLASE SIRTUIN-5, MITOCHONDRIAL-RELATED"/>
    <property type="match status" value="1"/>
</dbReference>
<dbReference type="Pfam" id="PF02146">
    <property type="entry name" value="SIR2"/>
    <property type="match status" value="1"/>
</dbReference>
<evidence type="ECO:0000256" key="1">
    <source>
        <dbReference type="ARBA" id="ARBA00022679"/>
    </source>
</evidence>
<dbReference type="Gene3D" id="3.40.50.1220">
    <property type="entry name" value="TPP-binding domain"/>
    <property type="match status" value="1"/>
</dbReference>
<keyword evidence="1" id="KW-0808">Transferase</keyword>
<feature type="domain" description="Deacetylase sirtuin-type" evidence="3">
    <location>
        <begin position="1"/>
        <end position="242"/>
    </location>
</feature>
<dbReference type="PANTHER" id="PTHR11085:SF10">
    <property type="entry name" value="NAD-DEPENDENT PROTEIN DEACYLASE SIRTUIN-5, MITOCHONDRIAL-RELATED"/>
    <property type="match status" value="1"/>
</dbReference>
<keyword evidence="2" id="KW-0520">NAD</keyword>
<protein>
    <recommendedName>
        <fullName evidence="3">Deacetylase sirtuin-type domain-containing protein</fullName>
    </recommendedName>
</protein>